<name>E3GMJ6_9FIRM</name>
<reference key="1">
    <citation type="submission" date="2010-09" db="EMBL/GenBank/DDBJ databases">
        <authorList>
            <person name="Roh H."/>
            <person name="Ko H.-J."/>
            <person name="Kim D."/>
            <person name="Choi D.G."/>
            <person name="Park S."/>
            <person name="Kim S."/>
            <person name="Kim K.H."/>
            <person name="Chang I.S."/>
            <person name="Choi I.-G."/>
        </authorList>
    </citation>
    <scope>NUCLEOTIDE SEQUENCE</scope>
    <source>
        <strain>KIST612</strain>
    </source>
</reference>
<dbReference type="EMBL" id="CP002273">
    <property type="protein sequence ID" value="ADO37059.1"/>
    <property type="molecule type" value="Genomic_DNA"/>
</dbReference>
<sequence length="14" mass="1725">MFEMVILKEVSREN</sequence>
<organism evidence="1 2">
    <name type="scientific">Eubacterium callanderi</name>
    <dbReference type="NCBI Taxonomy" id="53442"/>
    <lineage>
        <taxon>Bacteria</taxon>
        <taxon>Bacillati</taxon>
        <taxon>Bacillota</taxon>
        <taxon>Clostridia</taxon>
        <taxon>Eubacteriales</taxon>
        <taxon>Eubacteriaceae</taxon>
        <taxon>Eubacterium</taxon>
    </lineage>
</organism>
<dbReference type="Proteomes" id="UP000006873">
    <property type="component" value="Chromosome"/>
</dbReference>
<evidence type="ECO:0000313" key="1">
    <source>
        <dbReference type="EMBL" id="ADO37059.1"/>
    </source>
</evidence>
<dbReference type="HOGENOM" id="CLU_3434961_0_0_9"/>
<proteinExistence type="predicted"/>
<dbReference type="KEGG" id="elm:ELI_2076"/>
<accession>E3GMJ6</accession>
<evidence type="ECO:0000313" key="2">
    <source>
        <dbReference type="Proteomes" id="UP000006873"/>
    </source>
</evidence>
<reference evidence="1 2" key="2">
    <citation type="journal article" date="2011" name="J. Bacteriol.">
        <title>Complete genome sequence of a carbon monoxide-utilizing acetogen, Eubacterium limosum KIST612.</title>
        <authorList>
            <person name="Roh H."/>
            <person name="Ko H.J."/>
            <person name="Kim D."/>
            <person name="Choi D.G."/>
            <person name="Park S."/>
            <person name="Kim S."/>
            <person name="Chang I.S."/>
            <person name="Choi I.G."/>
        </authorList>
    </citation>
    <scope>NUCLEOTIDE SEQUENCE [LARGE SCALE GENOMIC DNA]</scope>
    <source>
        <strain evidence="1 2">KIST612</strain>
    </source>
</reference>
<keyword evidence="2" id="KW-1185">Reference proteome</keyword>
<gene>
    <name evidence="1" type="ordered locus">ELI_2076</name>
</gene>
<protein>
    <submittedName>
        <fullName evidence="1">Uncharacterized protein</fullName>
    </submittedName>
</protein>